<dbReference type="PANTHER" id="PTHR46492:SF1">
    <property type="entry name" value="DYNEIN AXONEMAL ASSEMBLY FACTOR 4"/>
    <property type="match status" value="1"/>
</dbReference>
<protein>
    <submittedName>
        <fullName evidence="3">Uncharacterized protein</fullName>
    </submittedName>
</protein>
<comment type="caution">
    <text evidence="3">The sequence shown here is derived from an EMBL/GenBank/DDBJ whole genome shotgun (WGS) entry which is preliminary data.</text>
</comment>
<organism evidence="3 4">
    <name type="scientific">Polarella glacialis</name>
    <name type="common">Dinoflagellate</name>
    <dbReference type="NCBI Taxonomy" id="89957"/>
    <lineage>
        <taxon>Eukaryota</taxon>
        <taxon>Sar</taxon>
        <taxon>Alveolata</taxon>
        <taxon>Dinophyceae</taxon>
        <taxon>Suessiales</taxon>
        <taxon>Suessiaceae</taxon>
        <taxon>Polarella</taxon>
    </lineage>
</organism>
<dbReference type="InterPro" id="IPR011990">
    <property type="entry name" value="TPR-like_helical_dom_sf"/>
</dbReference>
<feature type="region of interest" description="Disordered" evidence="2">
    <location>
        <begin position="232"/>
        <end position="256"/>
    </location>
</feature>
<dbReference type="GO" id="GO:0036159">
    <property type="term" value="P:inner dynein arm assembly"/>
    <property type="evidence" value="ECO:0007669"/>
    <property type="project" value="TreeGrafter"/>
</dbReference>
<dbReference type="Gene3D" id="1.25.40.10">
    <property type="entry name" value="Tetratricopeptide repeat domain"/>
    <property type="match status" value="4"/>
</dbReference>
<sequence>MLAGDDFEDQSDPVWLKDKADSLMTGGDYQGAYHAYTAALVLAANARCFANRAVAALYLGLLEQCLEDCNSSVRILDLRCRAPPGQMPTPADPLDQKVRVRVEVRMGTAYLWLGAFGKAEAHFQKALDADDGLDLEERKLVKADLERICQAKAALGPKERADAAARRCVGSNENEATETALSLYEEAAAAADDESAVVHANRCFARLKAGQLRECLEDADAALGLLRRWPTAQRAPKAPARPTRLDPPYLDDPTFKHPDQAKQNEVDWLMKHNGGSTKDLPGLPPEYEWVKDAAEKGDTAWIAVRRKMPKIVIDAIRQTTGHLQDAMYTRQPILIRQQVVVAIDQNKGGEGPSYKAIKQAEEYATKLEEHDKEREADREKEEADARQEAAEFDLEENLAPRRVGLGQAGFGHGHPLSRTRRRLFVKVLLRRARACELLGQLEESAANLRSVLKVEPESPEAKQRLAVFSALSQSSPSAGSSPTIGAEVRIEAPNSELPVLGPSGPPSDTAAQVSADAGAGGDSEGKKKDRASHGQDELDDDDAEVQGVDHASTTALLASAAEYMRKNDYPSALQIYHYARNTCKSWESPLVELKVLSNTSLCLQRIRGRLPDLISACNDTLDRIADLRYDGDARVSEEMLLRMECAALSRRGSAYAQQGKTEQSTEDAARVKELLARVAEIEATNSTGGNTAK</sequence>
<proteinExistence type="predicted"/>
<feature type="region of interest" description="Disordered" evidence="2">
    <location>
        <begin position="495"/>
        <end position="545"/>
    </location>
</feature>
<dbReference type="SMART" id="SM00028">
    <property type="entry name" value="TPR"/>
    <property type="match status" value="6"/>
</dbReference>
<dbReference type="PROSITE" id="PS50005">
    <property type="entry name" value="TPR"/>
    <property type="match status" value="1"/>
</dbReference>
<accession>A0A813KFQ2</accession>
<dbReference type="SUPFAM" id="SSF48452">
    <property type="entry name" value="TPR-like"/>
    <property type="match status" value="3"/>
</dbReference>
<dbReference type="AlphaFoldDB" id="A0A813KFQ2"/>
<evidence type="ECO:0000313" key="4">
    <source>
        <dbReference type="Proteomes" id="UP000626109"/>
    </source>
</evidence>
<evidence type="ECO:0000256" key="2">
    <source>
        <dbReference type="SAM" id="MobiDB-lite"/>
    </source>
</evidence>
<feature type="compositionally biased region" description="Basic and acidic residues" evidence="2">
    <location>
        <begin position="523"/>
        <end position="536"/>
    </location>
</feature>
<keyword evidence="1" id="KW-0802">TPR repeat</keyword>
<gene>
    <name evidence="3" type="ORF">PGLA2088_LOCUS33862</name>
</gene>
<evidence type="ECO:0000313" key="3">
    <source>
        <dbReference type="EMBL" id="CAE8705742.1"/>
    </source>
</evidence>
<reference evidence="3" key="1">
    <citation type="submission" date="2021-02" db="EMBL/GenBank/DDBJ databases">
        <authorList>
            <person name="Dougan E. K."/>
            <person name="Rhodes N."/>
            <person name="Thang M."/>
            <person name="Chan C."/>
        </authorList>
    </citation>
    <scope>NUCLEOTIDE SEQUENCE</scope>
</reference>
<dbReference type="Proteomes" id="UP000626109">
    <property type="component" value="Unassembled WGS sequence"/>
</dbReference>
<dbReference type="PANTHER" id="PTHR46492">
    <property type="entry name" value="DYNEIN ASSEMBLY FACTOR 4, AXONEMAL"/>
    <property type="match status" value="1"/>
</dbReference>
<feature type="region of interest" description="Disordered" evidence="2">
    <location>
        <begin position="366"/>
        <end position="389"/>
    </location>
</feature>
<dbReference type="InterPro" id="IPR019734">
    <property type="entry name" value="TPR_rpt"/>
</dbReference>
<name>A0A813KFQ2_POLGL</name>
<dbReference type="GO" id="GO:0036158">
    <property type="term" value="P:outer dynein arm assembly"/>
    <property type="evidence" value="ECO:0007669"/>
    <property type="project" value="TreeGrafter"/>
</dbReference>
<feature type="repeat" description="TPR" evidence="1">
    <location>
        <begin position="100"/>
        <end position="133"/>
    </location>
</feature>
<dbReference type="GO" id="GO:0003341">
    <property type="term" value="P:cilium movement"/>
    <property type="evidence" value="ECO:0007669"/>
    <property type="project" value="TreeGrafter"/>
</dbReference>
<dbReference type="EMBL" id="CAJNNW010031042">
    <property type="protein sequence ID" value="CAE8705742.1"/>
    <property type="molecule type" value="Genomic_DNA"/>
</dbReference>
<dbReference type="InterPro" id="IPR052004">
    <property type="entry name" value="Dynein_assembly_factor_4"/>
</dbReference>
<evidence type="ECO:0000256" key="1">
    <source>
        <dbReference type="PROSITE-ProRule" id="PRU00339"/>
    </source>
</evidence>